<reference evidence="1 2" key="1">
    <citation type="submission" date="2017-09" db="EMBL/GenBank/DDBJ databases">
        <title>Large-scale bioinformatics analysis of Bacillus genomes uncovers conserved roles of natural products in bacterial physiology.</title>
        <authorList>
            <consortium name="Agbiome Team Llc"/>
            <person name="Bleich R.M."/>
            <person name="Grubbs K.J."/>
            <person name="Santa Maria K.C."/>
            <person name="Allen S.E."/>
            <person name="Farag S."/>
            <person name="Shank E.A."/>
            <person name="Bowers A."/>
        </authorList>
    </citation>
    <scope>NUCLEOTIDE SEQUENCE [LARGE SCALE GENOMIC DNA]</scope>
    <source>
        <strain evidence="1 2">AFS009893</strain>
    </source>
</reference>
<evidence type="ECO:0008006" key="3">
    <source>
        <dbReference type="Google" id="ProtNLM"/>
    </source>
</evidence>
<accession>A0A2A8BZE0</accession>
<protein>
    <recommendedName>
        <fullName evidence="3">HK97 gp10 family phage protein</fullName>
    </recommendedName>
</protein>
<dbReference type="AlphaFoldDB" id="A0A2A8BZE0"/>
<dbReference type="Proteomes" id="UP000219775">
    <property type="component" value="Unassembled WGS sequence"/>
</dbReference>
<organism evidence="1 2">
    <name type="scientific">Bacillus pseudomycoides</name>
    <dbReference type="NCBI Taxonomy" id="64104"/>
    <lineage>
        <taxon>Bacteria</taxon>
        <taxon>Bacillati</taxon>
        <taxon>Bacillota</taxon>
        <taxon>Bacilli</taxon>
        <taxon>Bacillales</taxon>
        <taxon>Bacillaceae</taxon>
        <taxon>Bacillus</taxon>
        <taxon>Bacillus cereus group</taxon>
    </lineage>
</organism>
<gene>
    <name evidence="1" type="ORF">CN613_25675</name>
</gene>
<dbReference type="RefSeq" id="WP_098129102.1">
    <property type="nucleotide sequence ID" value="NZ_NUDP01000117.1"/>
</dbReference>
<proteinExistence type="predicted"/>
<sequence>MASFKFNGNAVGKAIERASKEALEDVLNDLVKASSGAAPHDEGTLEKSWSKEISKDGEGFVGTVSYAVRGENGYNYAIKMHEQQYNLGEKSLAKGGGTGMSGANYQVGSHFLTRPLHGEEAAYQKYVAKQVAKVIE</sequence>
<dbReference type="EMBL" id="NUDP01000117">
    <property type="protein sequence ID" value="PEM65335.1"/>
    <property type="molecule type" value="Genomic_DNA"/>
</dbReference>
<name>A0A2A8BZE0_9BACI</name>
<evidence type="ECO:0000313" key="2">
    <source>
        <dbReference type="Proteomes" id="UP000219775"/>
    </source>
</evidence>
<comment type="caution">
    <text evidence="1">The sequence shown here is derived from an EMBL/GenBank/DDBJ whole genome shotgun (WGS) entry which is preliminary data.</text>
</comment>
<evidence type="ECO:0000313" key="1">
    <source>
        <dbReference type="EMBL" id="PEM65335.1"/>
    </source>
</evidence>